<evidence type="ECO:0000256" key="8">
    <source>
        <dbReference type="ARBA" id="ARBA00023136"/>
    </source>
</evidence>
<sequence>MAGDEQPNAPQGLTLPNSVSGRPVQAAWSTPLQPGDIPDDKASSKTRPTIADAVASIKTEDFANIASTPCSRNGFMTGIVTGAAAGGLKLVVRGERTDHQQRHPLEEVANETLL</sequence>
<evidence type="ECO:0000256" key="9">
    <source>
        <dbReference type="SAM" id="MobiDB-lite"/>
    </source>
</evidence>
<feature type="region of interest" description="Disordered" evidence="9">
    <location>
        <begin position="1"/>
        <end position="47"/>
    </location>
</feature>
<dbReference type="OrthoDB" id="14603at2759"/>
<keyword evidence="7" id="KW-0496">Mitochondrion</keyword>
<dbReference type="GO" id="GO:0033617">
    <property type="term" value="P:mitochondrial respiratory chain complex IV assembly"/>
    <property type="evidence" value="ECO:0007669"/>
    <property type="project" value="InterPro"/>
</dbReference>
<keyword evidence="11" id="KW-1185">Reference proteome</keyword>
<keyword evidence="4" id="KW-0812">Transmembrane</keyword>
<name>A0A545W2P8_9HYPO</name>
<comment type="similarity">
    <text evidence="2">Belongs to the COX20 family.</text>
</comment>
<keyword evidence="6" id="KW-1133">Transmembrane helix</keyword>
<dbReference type="Pfam" id="PF12597">
    <property type="entry name" value="Cox20"/>
    <property type="match status" value="1"/>
</dbReference>
<protein>
    <recommendedName>
        <fullName evidence="3">Cytochrome c oxidase assembly protein COX20, mitochondrial</fullName>
    </recommendedName>
</protein>
<evidence type="ECO:0000313" key="10">
    <source>
        <dbReference type="EMBL" id="TQV96903.1"/>
    </source>
</evidence>
<comment type="subcellular location">
    <subcellularLocation>
        <location evidence="1">Mitochondrion inner membrane</location>
    </subcellularLocation>
</comment>
<comment type="caution">
    <text evidence="10">The sequence shown here is derived from an EMBL/GenBank/DDBJ whole genome shotgun (WGS) entry which is preliminary data.</text>
</comment>
<evidence type="ECO:0000256" key="3">
    <source>
        <dbReference type="ARBA" id="ARBA00017689"/>
    </source>
</evidence>
<reference evidence="10 11" key="1">
    <citation type="journal article" date="2019" name="Appl. Microbiol. Biotechnol.">
        <title>Genome sequence of Isaria javanica and comparative genome analysis insights into family S53 peptidase evolution in fungal entomopathogens.</title>
        <authorList>
            <person name="Lin R."/>
            <person name="Zhang X."/>
            <person name="Xin B."/>
            <person name="Zou M."/>
            <person name="Gao Y."/>
            <person name="Qin F."/>
            <person name="Hu Q."/>
            <person name="Xie B."/>
            <person name="Cheng X."/>
        </authorList>
    </citation>
    <scope>NUCLEOTIDE SEQUENCE [LARGE SCALE GENOMIC DNA]</scope>
    <source>
        <strain evidence="10 11">IJ1G</strain>
    </source>
</reference>
<evidence type="ECO:0000256" key="1">
    <source>
        <dbReference type="ARBA" id="ARBA00004273"/>
    </source>
</evidence>
<evidence type="ECO:0000256" key="2">
    <source>
        <dbReference type="ARBA" id="ARBA00009575"/>
    </source>
</evidence>
<dbReference type="InterPro" id="IPR022533">
    <property type="entry name" value="Cox20"/>
</dbReference>
<evidence type="ECO:0000313" key="11">
    <source>
        <dbReference type="Proteomes" id="UP000315783"/>
    </source>
</evidence>
<organism evidence="10 11">
    <name type="scientific">Cordyceps javanica</name>
    <dbReference type="NCBI Taxonomy" id="43265"/>
    <lineage>
        <taxon>Eukaryota</taxon>
        <taxon>Fungi</taxon>
        <taxon>Dikarya</taxon>
        <taxon>Ascomycota</taxon>
        <taxon>Pezizomycotina</taxon>
        <taxon>Sordariomycetes</taxon>
        <taxon>Hypocreomycetidae</taxon>
        <taxon>Hypocreales</taxon>
        <taxon>Cordycipitaceae</taxon>
        <taxon>Cordyceps</taxon>
    </lineage>
</organism>
<dbReference type="EMBL" id="SPUK01000005">
    <property type="protein sequence ID" value="TQV96903.1"/>
    <property type="molecule type" value="Genomic_DNA"/>
</dbReference>
<evidence type="ECO:0000256" key="5">
    <source>
        <dbReference type="ARBA" id="ARBA00022792"/>
    </source>
</evidence>
<evidence type="ECO:0000256" key="4">
    <source>
        <dbReference type="ARBA" id="ARBA00022692"/>
    </source>
</evidence>
<accession>A0A545W2P8</accession>
<dbReference type="Proteomes" id="UP000315783">
    <property type="component" value="Unassembled WGS sequence"/>
</dbReference>
<keyword evidence="5" id="KW-0999">Mitochondrion inner membrane</keyword>
<proteinExistence type="inferred from homology"/>
<evidence type="ECO:0000256" key="6">
    <source>
        <dbReference type="ARBA" id="ARBA00022989"/>
    </source>
</evidence>
<dbReference type="GO" id="GO:0005743">
    <property type="term" value="C:mitochondrial inner membrane"/>
    <property type="evidence" value="ECO:0007669"/>
    <property type="project" value="UniProtKB-SubCell"/>
</dbReference>
<feature type="compositionally biased region" description="Polar residues" evidence="9">
    <location>
        <begin position="8"/>
        <end position="20"/>
    </location>
</feature>
<gene>
    <name evidence="10" type="ORF">IF1G_04143</name>
</gene>
<keyword evidence="8" id="KW-0472">Membrane</keyword>
<evidence type="ECO:0000256" key="7">
    <source>
        <dbReference type="ARBA" id="ARBA00023128"/>
    </source>
</evidence>
<dbReference type="AlphaFoldDB" id="A0A545W2P8"/>